<comment type="caution">
    <text evidence="16">The sequence shown here is derived from an EMBL/GenBank/DDBJ whole genome shotgun (WGS) entry which is preliminary data.</text>
</comment>
<accession>A0ABQ6MNU8</accession>
<dbReference type="Gene3D" id="3.90.870.10">
    <property type="entry name" value="DHBP synthase"/>
    <property type="match status" value="1"/>
</dbReference>
<evidence type="ECO:0000256" key="4">
    <source>
        <dbReference type="ARBA" id="ARBA00015492"/>
    </source>
</evidence>
<keyword evidence="7 13" id="KW-0819">tRNA processing</keyword>
<evidence type="ECO:0000256" key="3">
    <source>
        <dbReference type="ARBA" id="ARBA00012584"/>
    </source>
</evidence>
<keyword evidence="8 13" id="KW-0548">Nucleotidyltransferase</keyword>
<feature type="domain" description="YrdC-like" evidence="15">
    <location>
        <begin position="1"/>
        <end position="178"/>
    </location>
</feature>
<organism evidence="16 17">
    <name type="scientific">Tetraparma gracilis</name>
    <dbReference type="NCBI Taxonomy" id="2962635"/>
    <lineage>
        <taxon>Eukaryota</taxon>
        <taxon>Sar</taxon>
        <taxon>Stramenopiles</taxon>
        <taxon>Ochrophyta</taxon>
        <taxon>Bolidophyceae</taxon>
        <taxon>Parmales</taxon>
        <taxon>Triparmaceae</taxon>
        <taxon>Tetraparma</taxon>
    </lineage>
</organism>
<dbReference type="EC" id="2.7.7.87" evidence="3 13"/>
<dbReference type="InterPro" id="IPR017945">
    <property type="entry name" value="DHBP_synth_RibB-like_a/b_dom"/>
</dbReference>
<evidence type="ECO:0000256" key="2">
    <source>
        <dbReference type="ARBA" id="ARBA00007663"/>
    </source>
</evidence>
<dbReference type="InterPro" id="IPR038385">
    <property type="entry name" value="Sua5/YwlC_C"/>
</dbReference>
<keyword evidence="17" id="KW-1185">Reference proteome</keyword>
<evidence type="ECO:0000256" key="10">
    <source>
        <dbReference type="ARBA" id="ARBA00022840"/>
    </source>
</evidence>
<keyword evidence="10 13" id="KW-0067">ATP-binding</keyword>
<gene>
    <name evidence="16" type="ORF">TeGR_g6947</name>
</gene>
<dbReference type="InterPro" id="IPR005145">
    <property type="entry name" value="Sua5_C"/>
</dbReference>
<evidence type="ECO:0000256" key="5">
    <source>
        <dbReference type="ARBA" id="ARBA00022490"/>
    </source>
</evidence>
<feature type="region of interest" description="Disordered" evidence="14">
    <location>
        <begin position="188"/>
        <end position="248"/>
    </location>
</feature>
<keyword evidence="5 13" id="KW-0963">Cytoplasm</keyword>
<keyword evidence="9 13" id="KW-0547">Nucleotide-binding</keyword>
<evidence type="ECO:0000256" key="11">
    <source>
        <dbReference type="ARBA" id="ARBA00029774"/>
    </source>
</evidence>
<evidence type="ECO:0000256" key="13">
    <source>
        <dbReference type="PIRNR" id="PIRNR004930"/>
    </source>
</evidence>
<comment type="function">
    <text evidence="13">Required for the formation of a threonylcarbamoyl group on adenosine at position 37 (t(6)A37) in tRNAs that read codons beginning with adenine.</text>
</comment>
<dbReference type="EMBL" id="BRYB01000398">
    <property type="protein sequence ID" value="GMI29416.1"/>
    <property type="molecule type" value="Genomic_DNA"/>
</dbReference>
<name>A0ABQ6MNU8_9STRA</name>
<evidence type="ECO:0000313" key="16">
    <source>
        <dbReference type="EMBL" id="GMI29416.1"/>
    </source>
</evidence>
<protein>
    <recommendedName>
        <fullName evidence="4 13">Threonylcarbamoyl-AMP synthase</fullName>
        <shortName evidence="13">TC-AMP synthase</shortName>
        <ecNumber evidence="3 13">2.7.7.87</ecNumber>
    </recommendedName>
    <alternativeName>
        <fullName evidence="11 13">L-threonylcarbamoyladenylate synthase</fullName>
    </alternativeName>
</protein>
<dbReference type="Pfam" id="PF03481">
    <property type="entry name" value="Sua5_C"/>
    <property type="match status" value="1"/>
</dbReference>
<evidence type="ECO:0000256" key="1">
    <source>
        <dbReference type="ARBA" id="ARBA00004496"/>
    </source>
</evidence>
<comment type="similarity">
    <text evidence="2 13">Belongs to the SUA5 family.</text>
</comment>
<comment type="subcellular location">
    <subcellularLocation>
        <location evidence="1 13">Cytoplasm</location>
    </subcellularLocation>
</comment>
<dbReference type="InterPro" id="IPR010923">
    <property type="entry name" value="T(6)A37_SUA5"/>
</dbReference>
<evidence type="ECO:0000313" key="17">
    <source>
        <dbReference type="Proteomes" id="UP001165060"/>
    </source>
</evidence>
<sequence length="380" mass="39467">MGASALDEAAIRRVFQHKGRPLTDPLIVHVPSAAAALPILSLTPGTRPVFELLARLFWPGGLTLVLPAAPSTPPLLTANTGWVGVRCPSHPLALRLLSLCGVPVAAPSANKFGHVSPTSARHVLADLGEEPVYVLDGEDRKEAFAVPPCQLGIESTVVKVVERAGGGGELVVLRQGAVAAREIERAAAKCGGGGGAPPWTARVESNHARFNPPDAGPPEEEAQPPRKRRKQSGGGGRPDENHQDENQSAPGQLLTHYAPAGLECSLVRLPGESAGGGGPGHDVSRRTAAELLAEPAVVVDYQGRLAEAGINGTHPGVVGYKNLGADPRAAARGLFAALRWAEGVPGGRRVLLRDLGGEEGGEGVNDRMYRAASGKVVYLD</sequence>
<dbReference type="PANTHER" id="PTHR17490">
    <property type="entry name" value="SUA5"/>
    <property type="match status" value="1"/>
</dbReference>
<evidence type="ECO:0000256" key="9">
    <source>
        <dbReference type="ARBA" id="ARBA00022741"/>
    </source>
</evidence>
<evidence type="ECO:0000259" key="15">
    <source>
        <dbReference type="PROSITE" id="PS51163"/>
    </source>
</evidence>
<dbReference type="Proteomes" id="UP001165060">
    <property type="component" value="Unassembled WGS sequence"/>
</dbReference>
<evidence type="ECO:0000256" key="12">
    <source>
        <dbReference type="ARBA" id="ARBA00048366"/>
    </source>
</evidence>
<evidence type="ECO:0000256" key="6">
    <source>
        <dbReference type="ARBA" id="ARBA00022679"/>
    </source>
</evidence>
<dbReference type="Gene3D" id="3.40.50.11030">
    <property type="entry name" value="Threonylcarbamoyl-AMP synthase, C-terminal domain"/>
    <property type="match status" value="1"/>
</dbReference>
<dbReference type="PANTHER" id="PTHR17490:SF16">
    <property type="entry name" value="THREONYLCARBAMOYL-AMP SYNTHASE"/>
    <property type="match status" value="1"/>
</dbReference>
<proteinExistence type="inferred from homology"/>
<dbReference type="Pfam" id="PF01300">
    <property type="entry name" value="Sua5_yciO_yrdC"/>
    <property type="match status" value="1"/>
</dbReference>
<dbReference type="PIRSF" id="PIRSF004930">
    <property type="entry name" value="Tln_factor_SUA5"/>
    <property type="match status" value="1"/>
</dbReference>
<keyword evidence="6 13" id="KW-0808">Transferase</keyword>
<dbReference type="PROSITE" id="PS51163">
    <property type="entry name" value="YRDC"/>
    <property type="match status" value="1"/>
</dbReference>
<dbReference type="InterPro" id="IPR006070">
    <property type="entry name" value="Sua5-like_dom"/>
</dbReference>
<evidence type="ECO:0000256" key="7">
    <source>
        <dbReference type="ARBA" id="ARBA00022694"/>
    </source>
</evidence>
<evidence type="ECO:0000256" key="14">
    <source>
        <dbReference type="SAM" id="MobiDB-lite"/>
    </source>
</evidence>
<reference evidence="16 17" key="1">
    <citation type="journal article" date="2023" name="Commun. Biol.">
        <title>Genome analysis of Parmales, the sister group of diatoms, reveals the evolutionary specialization of diatoms from phago-mixotrophs to photoautotrophs.</title>
        <authorList>
            <person name="Ban H."/>
            <person name="Sato S."/>
            <person name="Yoshikawa S."/>
            <person name="Yamada K."/>
            <person name="Nakamura Y."/>
            <person name="Ichinomiya M."/>
            <person name="Sato N."/>
            <person name="Blanc-Mathieu R."/>
            <person name="Endo H."/>
            <person name="Kuwata A."/>
            <person name="Ogata H."/>
        </authorList>
    </citation>
    <scope>NUCLEOTIDE SEQUENCE [LARGE SCALE GENOMIC DNA]</scope>
</reference>
<dbReference type="InterPro" id="IPR050156">
    <property type="entry name" value="TC-AMP_synthase_SUA5"/>
</dbReference>
<comment type="catalytic activity">
    <reaction evidence="12 13">
        <text>L-threonine + hydrogencarbonate + ATP = L-threonylcarbamoyladenylate + diphosphate + H2O</text>
        <dbReference type="Rhea" id="RHEA:36407"/>
        <dbReference type="ChEBI" id="CHEBI:15377"/>
        <dbReference type="ChEBI" id="CHEBI:17544"/>
        <dbReference type="ChEBI" id="CHEBI:30616"/>
        <dbReference type="ChEBI" id="CHEBI:33019"/>
        <dbReference type="ChEBI" id="CHEBI:57926"/>
        <dbReference type="ChEBI" id="CHEBI:73682"/>
        <dbReference type="EC" id="2.7.7.87"/>
    </reaction>
</comment>
<dbReference type="SUPFAM" id="SSF55821">
    <property type="entry name" value="YrdC/RibB"/>
    <property type="match status" value="1"/>
</dbReference>
<evidence type="ECO:0000256" key="8">
    <source>
        <dbReference type="ARBA" id="ARBA00022695"/>
    </source>
</evidence>